<keyword evidence="8" id="KW-1185">Reference proteome</keyword>
<keyword evidence="6" id="KW-0067">ATP-binding</keyword>
<evidence type="ECO:0000256" key="3">
    <source>
        <dbReference type="ARBA" id="ARBA00022857"/>
    </source>
</evidence>
<dbReference type="InterPro" id="IPR017438">
    <property type="entry name" value="ATP-NAD_kinase_N"/>
</dbReference>
<feature type="binding site" evidence="6">
    <location>
        <begin position="167"/>
        <end position="172"/>
    </location>
    <ligand>
        <name>NAD(+)</name>
        <dbReference type="ChEBI" id="CHEBI:57540"/>
    </ligand>
</feature>
<comment type="catalytic activity">
    <reaction evidence="5 6">
        <text>NAD(+) + ATP = ADP + NADP(+) + H(+)</text>
        <dbReference type="Rhea" id="RHEA:18629"/>
        <dbReference type="ChEBI" id="CHEBI:15378"/>
        <dbReference type="ChEBI" id="CHEBI:30616"/>
        <dbReference type="ChEBI" id="CHEBI:57540"/>
        <dbReference type="ChEBI" id="CHEBI:58349"/>
        <dbReference type="ChEBI" id="CHEBI:456216"/>
        <dbReference type="EC" id="2.7.1.23"/>
    </reaction>
</comment>
<evidence type="ECO:0000256" key="6">
    <source>
        <dbReference type="HAMAP-Rule" id="MF_00361"/>
    </source>
</evidence>
<sequence>MKKITKRGVLFYNEDKPLARELYLEYKKFLEEKNIELLSKKEIKNGDFAVVIGGDGTLLRASKTIIENDNIDVFAVNAGSLGFLTEIKKEEFKKTFERYLKGDIEREERVLLKVKYNNEIHHILNDVVIMKKNALSKLIKLKVTIGDKTLCTIKADGIIVSTPTGSTAYSLSAGGPILIPNLEVMVITPLAPHNLTSRPIVLSNRDRITVSLLSEEDGEIIIDGDISRKLEVNSKIELYSCNKKIRLVLPENRDYYSVLHEKLKWSE</sequence>
<feature type="binding site" evidence="6">
    <location>
        <begin position="125"/>
        <end position="126"/>
    </location>
    <ligand>
        <name>NAD(+)</name>
        <dbReference type="ChEBI" id="CHEBI:57540"/>
    </ligand>
</feature>
<accession>A0A1T4LXY9</accession>
<dbReference type="GO" id="GO:0019674">
    <property type="term" value="P:NAD+ metabolic process"/>
    <property type="evidence" value="ECO:0007669"/>
    <property type="project" value="InterPro"/>
</dbReference>
<feature type="binding site" evidence="6">
    <location>
        <position position="60"/>
    </location>
    <ligand>
        <name>NAD(+)</name>
        <dbReference type="ChEBI" id="CHEBI:57540"/>
    </ligand>
</feature>
<dbReference type="Pfam" id="PF01513">
    <property type="entry name" value="NAD_kinase"/>
    <property type="match status" value="1"/>
</dbReference>
<dbReference type="Pfam" id="PF20143">
    <property type="entry name" value="NAD_kinase_C"/>
    <property type="match status" value="1"/>
</dbReference>
<feature type="binding site" evidence="6">
    <location>
        <position position="154"/>
    </location>
    <ligand>
        <name>NAD(+)</name>
        <dbReference type="ChEBI" id="CHEBI:57540"/>
    </ligand>
</feature>
<evidence type="ECO:0000256" key="2">
    <source>
        <dbReference type="ARBA" id="ARBA00022777"/>
    </source>
</evidence>
<comment type="function">
    <text evidence="6">Involved in the regulation of the intracellular balance of NAD and NADP, and is a key enzyme in the biosynthesis of NADP. Catalyzes specifically the phosphorylation on 2'-hydroxyl of the adenosine moiety of NAD to yield NADP.</text>
</comment>
<keyword evidence="2 6" id="KW-0418">Kinase</keyword>
<dbReference type="SUPFAM" id="SSF111331">
    <property type="entry name" value="NAD kinase/diacylglycerol kinase-like"/>
    <property type="match status" value="1"/>
</dbReference>
<keyword evidence="3 6" id="KW-0521">NADP</keyword>
<dbReference type="InterPro" id="IPR017437">
    <property type="entry name" value="ATP-NAD_kinase_PpnK-typ_C"/>
</dbReference>
<dbReference type="GO" id="GO:0051287">
    <property type="term" value="F:NAD binding"/>
    <property type="evidence" value="ECO:0007669"/>
    <property type="project" value="UniProtKB-ARBA"/>
</dbReference>
<keyword evidence="6" id="KW-0547">Nucleotide-binding</keyword>
<keyword evidence="1 6" id="KW-0808">Transferase</keyword>
<evidence type="ECO:0000313" key="7">
    <source>
        <dbReference type="EMBL" id="SJZ59542.1"/>
    </source>
</evidence>
<dbReference type="HAMAP" id="MF_00361">
    <property type="entry name" value="NAD_kinase"/>
    <property type="match status" value="1"/>
</dbReference>
<feature type="binding site" evidence="6">
    <location>
        <position position="156"/>
    </location>
    <ligand>
        <name>NAD(+)</name>
        <dbReference type="ChEBI" id="CHEBI:57540"/>
    </ligand>
</feature>
<comment type="similarity">
    <text evidence="6">Belongs to the NAD kinase family.</text>
</comment>
<dbReference type="Gene3D" id="3.40.50.10330">
    <property type="entry name" value="Probable inorganic polyphosphate/atp-NAD kinase, domain 1"/>
    <property type="match status" value="1"/>
</dbReference>
<dbReference type="OrthoDB" id="9774737at2"/>
<comment type="cofactor">
    <cofactor evidence="6">
        <name>a divalent metal cation</name>
        <dbReference type="ChEBI" id="CHEBI:60240"/>
    </cofactor>
</comment>
<keyword evidence="6" id="KW-0963">Cytoplasm</keyword>
<dbReference type="PANTHER" id="PTHR20275:SF0">
    <property type="entry name" value="NAD KINASE"/>
    <property type="match status" value="1"/>
</dbReference>
<dbReference type="EMBL" id="FUWX01000007">
    <property type="protein sequence ID" value="SJZ59542.1"/>
    <property type="molecule type" value="Genomic_DNA"/>
</dbReference>
<dbReference type="GO" id="GO:0005524">
    <property type="term" value="F:ATP binding"/>
    <property type="evidence" value="ECO:0007669"/>
    <property type="project" value="UniProtKB-KW"/>
</dbReference>
<dbReference type="PANTHER" id="PTHR20275">
    <property type="entry name" value="NAD KINASE"/>
    <property type="match status" value="1"/>
</dbReference>
<dbReference type="GO" id="GO:0046872">
    <property type="term" value="F:metal ion binding"/>
    <property type="evidence" value="ECO:0007669"/>
    <property type="project" value="UniProtKB-UniRule"/>
</dbReference>
<feature type="binding site" evidence="6">
    <location>
        <position position="191"/>
    </location>
    <ligand>
        <name>NAD(+)</name>
        <dbReference type="ChEBI" id="CHEBI:57540"/>
    </ligand>
</feature>
<comment type="subcellular location">
    <subcellularLocation>
        <location evidence="6">Cytoplasm</location>
    </subcellularLocation>
</comment>
<dbReference type="GO" id="GO:0006741">
    <property type="term" value="P:NADP+ biosynthetic process"/>
    <property type="evidence" value="ECO:0007669"/>
    <property type="project" value="UniProtKB-UniRule"/>
</dbReference>
<gene>
    <name evidence="6" type="primary">nadK</name>
    <name evidence="7" type="ORF">SAMN02745174_01015</name>
</gene>
<feature type="active site" description="Proton acceptor" evidence="6">
    <location>
        <position position="55"/>
    </location>
</feature>
<dbReference type="GO" id="GO:0005737">
    <property type="term" value="C:cytoplasm"/>
    <property type="evidence" value="ECO:0007669"/>
    <property type="project" value="UniProtKB-SubCell"/>
</dbReference>
<feature type="binding site" evidence="6">
    <location>
        <position position="137"/>
    </location>
    <ligand>
        <name>NAD(+)</name>
        <dbReference type="ChEBI" id="CHEBI:57540"/>
    </ligand>
</feature>
<dbReference type="GO" id="GO:0003951">
    <property type="term" value="F:NAD+ kinase activity"/>
    <property type="evidence" value="ECO:0007669"/>
    <property type="project" value="UniProtKB-UniRule"/>
</dbReference>
<evidence type="ECO:0000256" key="5">
    <source>
        <dbReference type="ARBA" id="ARBA00047925"/>
    </source>
</evidence>
<proteinExistence type="inferred from homology"/>
<evidence type="ECO:0000256" key="1">
    <source>
        <dbReference type="ARBA" id="ARBA00022679"/>
    </source>
</evidence>
<protein>
    <recommendedName>
        <fullName evidence="6">NAD kinase</fullName>
        <ecNumber evidence="6">2.7.1.23</ecNumber>
    </recommendedName>
    <alternativeName>
        <fullName evidence="6">ATP-dependent NAD kinase</fullName>
    </alternativeName>
</protein>
<reference evidence="7 8" key="1">
    <citation type="submission" date="2017-02" db="EMBL/GenBank/DDBJ databases">
        <authorList>
            <person name="Peterson S.W."/>
        </authorList>
    </citation>
    <scope>NUCLEOTIDE SEQUENCE [LARGE SCALE GENOMIC DNA]</scope>
    <source>
        <strain evidence="7 8">ATCC 700028</strain>
    </source>
</reference>
<dbReference type="STRING" id="180163.SAMN02745174_01015"/>
<evidence type="ECO:0000313" key="8">
    <source>
        <dbReference type="Proteomes" id="UP000191153"/>
    </source>
</evidence>
<name>A0A1T4LXY9_9FUSO</name>
<dbReference type="Proteomes" id="UP000191153">
    <property type="component" value="Unassembled WGS sequence"/>
</dbReference>
<dbReference type="RefSeq" id="WP_159443569.1">
    <property type="nucleotide sequence ID" value="NZ_FUWX01000007.1"/>
</dbReference>
<comment type="caution">
    <text evidence="6">Lacks conserved residue(s) required for the propagation of feature annotation.</text>
</comment>
<feature type="binding site" evidence="6">
    <location>
        <begin position="55"/>
        <end position="56"/>
    </location>
    <ligand>
        <name>NAD(+)</name>
        <dbReference type="ChEBI" id="CHEBI:57540"/>
    </ligand>
</feature>
<dbReference type="AlphaFoldDB" id="A0A1T4LXY9"/>
<dbReference type="Gene3D" id="2.60.200.30">
    <property type="entry name" value="Probable inorganic polyphosphate/atp-NAD kinase, domain 2"/>
    <property type="match status" value="1"/>
</dbReference>
<evidence type="ECO:0000256" key="4">
    <source>
        <dbReference type="ARBA" id="ARBA00023027"/>
    </source>
</evidence>
<dbReference type="InterPro" id="IPR002504">
    <property type="entry name" value="NADK"/>
</dbReference>
<dbReference type="EC" id="2.7.1.23" evidence="6"/>
<dbReference type="InterPro" id="IPR016064">
    <property type="entry name" value="NAD/diacylglycerol_kinase_sf"/>
</dbReference>
<organism evidence="7 8">
    <name type="scientific">Cetobacterium ceti</name>
    <dbReference type="NCBI Taxonomy" id="180163"/>
    <lineage>
        <taxon>Bacteria</taxon>
        <taxon>Fusobacteriati</taxon>
        <taxon>Fusobacteriota</taxon>
        <taxon>Fusobacteriia</taxon>
        <taxon>Fusobacteriales</taxon>
        <taxon>Fusobacteriaceae</taxon>
        <taxon>Cetobacterium</taxon>
    </lineage>
</organism>
<keyword evidence="4 6" id="KW-0520">NAD</keyword>